<dbReference type="Proteomes" id="UP000095149">
    <property type="component" value="Unassembled WGS sequence"/>
</dbReference>
<proteinExistence type="predicted"/>
<dbReference type="AlphaFoldDB" id="A0A1E3JDP4"/>
<comment type="caution">
    <text evidence="1">The sequence shown here is derived from an EMBL/GenBank/DDBJ whole genome shotgun (WGS) entry which is preliminary data.</text>
</comment>
<reference evidence="1 2" key="1">
    <citation type="submission" date="2016-06" db="EMBL/GenBank/DDBJ databases">
        <title>Evolution of pathogenesis and genome organization in the Tremellales.</title>
        <authorList>
            <person name="Cuomo C."/>
            <person name="Litvintseva A."/>
            <person name="Heitman J."/>
            <person name="Chen Y."/>
            <person name="Sun S."/>
            <person name="Springer D."/>
            <person name="Dromer F."/>
            <person name="Young S."/>
            <person name="Zeng Q."/>
            <person name="Chapman S."/>
            <person name="Gujja S."/>
            <person name="Saif S."/>
            <person name="Birren B."/>
        </authorList>
    </citation>
    <scope>NUCLEOTIDE SEQUENCE [LARGE SCALE GENOMIC DNA]</scope>
    <source>
        <strain evidence="1 2">CBS 6273</strain>
    </source>
</reference>
<protein>
    <recommendedName>
        <fullName evidence="3">BTB domain-containing protein</fullName>
    </recommendedName>
</protein>
<evidence type="ECO:0000313" key="2">
    <source>
        <dbReference type="Proteomes" id="UP000095149"/>
    </source>
</evidence>
<sequence length="301" mass="33705">MARKAGWSIPIFPNISIIFTTSGHDILLISTISHQAETGGEAAGKAKEYTVNTIYYAKGNVHFITSGNVLFPFHLDRLARVSSFFRDLSDIPQPSGKEVGAPVSGQTILDKLNEPEDISTHTNSVIMFPECDAKGLQPWSNLVSLGGAHGLGLNISCEECDTLYTLMDKYGCDESLYECLRSQITFMAREKEWEMFIMASHGNDRILGKRALDKMDDKTFLEEGFSKRIRRLSDTWALAVYQALYTKDPNLSPETICPGSNEWTSGKWRTELSRAVDVAASDFINLYHWRKDLLATLFAKD</sequence>
<name>A0A1E3JDP4_9TREE</name>
<gene>
    <name evidence="1" type="ORF">I350_07872</name>
</gene>
<accession>A0A1E3JDP4</accession>
<organism evidence="1 2">
    <name type="scientific">Cryptococcus amylolentus CBS 6273</name>
    <dbReference type="NCBI Taxonomy" id="1296118"/>
    <lineage>
        <taxon>Eukaryota</taxon>
        <taxon>Fungi</taxon>
        <taxon>Dikarya</taxon>
        <taxon>Basidiomycota</taxon>
        <taxon>Agaricomycotina</taxon>
        <taxon>Tremellomycetes</taxon>
        <taxon>Tremellales</taxon>
        <taxon>Cryptococcaceae</taxon>
        <taxon>Cryptococcus</taxon>
    </lineage>
</organism>
<dbReference type="OrthoDB" id="2577952at2759"/>
<dbReference type="EMBL" id="MEKH01000013">
    <property type="protein sequence ID" value="ODN98226.1"/>
    <property type="molecule type" value="Genomic_DNA"/>
</dbReference>
<evidence type="ECO:0000313" key="1">
    <source>
        <dbReference type="EMBL" id="ODN98226.1"/>
    </source>
</evidence>
<evidence type="ECO:0008006" key="3">
    <source>
        <dbReference type="Google" id="ProtNLM"/>
    </source>
</evidence>